<protein>
    <recommendedName>
        <fullName evidence="5 7">5-formyltetrahydrofolate cyclo-ligase</fullName>
        <ecNumber evidence="5 7">6.3.3.2</ecNumber>
    </recommendedName>
</protein>
<feature type="binding site" evidence="6">
    <location>
        <begin position="15"/>
        <end position="19"/>
    </location>
    <ligand>
        <name>ATP</name>
        <dbReference type="ChEBI" id="CHEBI:30616"/>
    </ligand>
</feature>
<evidence type="ECO:0000313" key="8">
    <source>
        <dbReference type="EMBL" id="CAJ1940635.1"/>
    </source>
</evidence>
<evidence type="ECO:0000256" key="5">
    <source>
        <dbReference type="ARBA" id="ARBA00038966"/>
    </source>
</evidence>
<dbReference type="PANTHER" id="PTHR23407">
    <property type="entry name" value="ATPASE INHIBITOR/5-FORMYLTETRAHYDROFOLATE CYCLO-LIGASE"/>
    <property type="match status" value="1"/>
</dbReference>
<proteinExistence type="inferred from homology"/>
<dbReference type="EC" id="6.3.3.2" evidence="5 7"/>
<keyword evidence="7" id="KW-0460">Magnesium</keyword>
<dbReference type="SUPFAM" id="SSF100950">
    <property type="entry name" value="NagB/RpiA/CoA transferase-like"/>
    <property type="match status" value="1"/>
</dbReference>
<dbReference type="GO" id="GO:0005524">
    <property type="term" value="F:ATP binding"/>
    <property type="evidence" value="ECO:0007669"/>
    <property type="project" value="UniProtKB-KW"/>
</dbReference>
<keyword evidence="7" id="KW-0479">Metal-binding</keyword>
<dbReference type="InterPro" id="IPR002698">
    <property type="entry name" value="FTHF_cligase"/>
</dbReference>
<comment type="caution">
    <text evidence="8">The sequence shown here is derived from an EMBL/GenBank/DDBJ whole genome shotgun (WGS) entry which is preliminary data.</text>
</comment>
<feature type="binding site" evidence="6">
    <location>
        <position position="67"/>
    </location>
    <ligand>
        <name>substrate</name>
    </ligand>
</feature>
<dbReference type="GO" id="GO:0046872">
    <property type="term" value="F:metal ion binding"/>
    <property type="evidence" value="ECO:0007669"/>
    <property type="project" value="UniProtKB-KW"/>
</dbReference>
<dbReference type="GO" id="GO:0005739">
    <property type="term" value="C:mitochondrion"/>
    <property type="evidence" value="ECO:0007669"/>
    <property type="project" value="TreeGrafter"/>
</dbReference>
<sequence length="221" mass="24637">MGDVEADSSDILEQKMLLREKIRAKTRALDVDSIATQSSQVWRRVFALPIYKSAKSIGLFLSMPSGEINTDEILKDAIKEGKDIYVPQVGKNFEKPDMDLLKVVLDDSMKPEEKVEFHKHWPKNKWKIPEPPADMPILPASPGDIDLLIVPGLGFDRFGGRIGQGKGYYDRFIARMNLGKASMPLVAVALAPQLVEGQIPVSAHDQKMDTIVLPEEVIESK</sequence>
<dbReference type="GO" id="GO:0035999">
    <property type="term" value="P:tetrahydrofolate interconversion"/>
    <property type="evidence" value="ECO:0007669"/>
    <property type="project" value="TreeGrafter"/>
</dbReference>
<dbReference type="GO" id="GO:0009396">
    <property type="term" value="P:folic acid-containing compound biosynthetic process"/>
    <property type="evidence" value="ECO:0007669"/>
    <property type="project" value="TreeGrafter"/>
</dbReference>
<organism evidence="8 9">
    <name type="scientific">Cylindrotheca closterium</name>
    <dbReference type="NCBI Taxonomy" id="2856"/>
    <lineage>
        <taxon>Eukaryota</taxon>
        <taxon>Sar</taxon>
        <taxon>Stramenopiles</taxon>
        <taxon>Ochrophyta</taxon>
        <taxon>Bacillariophyta</taxon>
        <taxon>Bacillariophyceae</taxon>
        <taxon>Bacillariophycidae</taxon>
        <taxon>Bacillariales</taxon>
        <taxon>Bacillariaceae</taxon>
        <taxon>Cylindrotheca</taxon>
    </lineage>
</organism>
<evidence type="ECO:0000256" key="1">
    <source>
        <dbReference type="ARBA" id="ARBA00010638"/>
    </source>
</evidence>
<dbReference type="PANTHER" id="PTHR23407:SF1">
    <property type="entry name" value="5-FORMYLTETRAHYDROFOLATE CYCLO-LIGASE"/>
    <property type="match status" value="1"/>
</dbReference>
<dbReference type="EMBL" id="CAKOGP040000924">
    <property type="protein sequence ID" value="CAJ1940635.1"/>
    <property type="molecule type" value="Genomic_DNA"/>
</dbReference>
<dbReference type="NCBIfam" id="TIGR02727">
    <property type="entry name" value="MTHFS_bact"/>
    <property type="match status" value="1"/>
</dbReference>
<dbReference type="InterPro" id="IPR024185">
    <property type="entry name" value="FTHF_cligase-like_sf"/>
</dbReference>
<keyword evidence="9" id="KW-1185">Reference proteome</keyword>
<evidence type="ECO:0000313" key="9">
    <source>
        <dbReference type="Proteomes" id="UP001295423"/>
    </source>
</evidence>
<dbReference type="GO" id="GO:0030272">
    <property type="term" value="F:5-formyltetrahydrofolate cyclo-ligase activity"/>
    <property type="evidence" value="ECO:0007669"/>
    <property type="project" value="UniProtKB-EC"/>
</dbReference>
<name>A0AAD2CQF7_9STRA</name>
<evidence type="ECO:0000256" key="3">
    <source>
        <dbReference type="ARBA" id="ARBA00022840"/>
    </source>
</evidence>
<dbReference type="Pfam" id="PF01812">
    <property type="entry name" value="5-FTHF_cyc-lig"/>
    <property type="match status" value="1"/>
</dbReference>
<feature type="binding site" evidence="6">
    <location>
        <position position="61"/>
    </location>
    <ligand>
        <name>substrate</name>
    </ligand>
</feature>
<evidence type="ECO:0000256" key="2">
    <source>
        <dbReference type="ARBA" id="ARBA00022741"/>
    </source>
</evidence>
<evidence type="ECO:0000256" key="6">
    <source>
        <dbReference type="PIRSR" id="PIRSR006806-1"/>
    </source>
</evidence>
<dbReference type="AlphaFoldDB" id="A0AAD2CQF7"/>
<dbReference type="Gene3D" id="3.40.50.10420">
    <property type="entry name" value="NagB/RpiA/CoA transferase-like"/>
    <property type="match status" value="1"/>
</dbReference>
<comment type="similarity">
    <text evidence="1 7">Belongs to the 5-formyltetrahydrofolate cyclo-ligase family.</text>
</comment>
<comment type="catalytic activity">
    <reaction evidence="4 7">
        <text>(6S)-5-formyl-5,6,7,8-tetrahydrofolate + ATP = (6R)-5,10-methenyltetrahydrofolate + ADP + phosphate</text>
        <dbReference type="Rhea" id="RHEA:10488"/>
        <dbReference type="ChEBI" id="CHEBI:30616"/>
        <dbReference type="ChEBI" id="CHEBI:43474"/>
        <dbReference type="ChEBI" id="CHEBI:57455"/>
        <dbReference type="ChEBI" id="CHEBI:57457"/>
        <dbReference type="ChEBI" id="CHEBI:456216"/>
        <dbReference type="EC" id="6.3.3.2"/>
    </reaction>
</comment>
<feature type="binding site" evidence="6">
    <location>
        <begin position="161"/>
        <end position="169"/>
    </location>
    <ligand>
        <name>ATP</name>
        <dbReference type="ChEBI" id="CHEBI:30616"/>
    </ligand>
</feature>
<keyword evidence="2 6" id="KW-0547">Nucleotide-binding</keyword>
<dbReference type="InterPro" id="IPR037171">
    <property type="entry name" value="NagB/RpiA_transferase-like"/>
</dbReference>
<gene>
    <name evidence="8" type="ORF">CYCCA115_LOCUS7125</name>
</gene>
<keyword evidence="3 6" id="KW-0067">ATP-binding</keyword>
<reference evidence="8" key="1">
    <citation type="submission" date="2023-08" db="EMBL/GenBank/DDBJ databases">
        <authorList>
            <person name="Audoor S."/>
            <person name="Bilcke G."/>
        </authorList>
    </citation>
    <scope>NUCLEOTIDE SEQUENCE</scope>
</reference>
<accession>A0AAD2CQF7</accession>
<comment type="cofactor">
    <cofactor evidence="7">
        <name>Mg(2+)</name>
        <dbReference type="ChEBI" id="CHEBI:18420"/>
    </cofactor>
</comment>
<dbReference type="PIRSF" id="PIRSF006806">
    <property type="entry name" value="FTHF_cligase"/>
    <property type="match status" value="1"/>
</dbReference>
<dbReference type="Proteomes" id="UP001295423">
    <property type="component" value="Unassembled WGS sequence"/>
</dbReference>
<evidence type="ECO:0000256" key="4">
    <source>
        <dbReference type="ARBA" id="ARBA00036539"/>
    </source>
</evidence>
<evidence type="ECO:0000256" key="7">
    <source>
        <dbReference type="RuleBase" id="RU361279"/>
    </source>
</evidence>